<dbReference type="Proteomes" id="UP001500282">
    <property type="component" value="Unassembled WGS sequence"/>
</dbReference>
<comment type="caution">
    <text evidence="1">The sequence shown here is derived from an EMBL/GenBank/DDBJ whole genome shotgun (WGS) entry which is preliminary data.</text>
</comment>
<accession>A0ABN1X238</accession>
<evidence type="ECO:0000313" key="2">
    <source>
        <dbReference type="Proteomes" id="UP001500282"/>
    </source>
</evidence>
<protein>
    <recommendedName>
        <fullName evidence="3">HEPN domain-containing protein</fullName>
    </recommendedName>
</protein>
<proteinExistence type="predicted"/>
<evidence type="ECO:0000313" key="1">
    <source>
        <dbReference type="EMBL" id="GAA1274204.1"/>
    </source>
</evidence>
<gene>
    <name evidence="1" type="ORF">GCM10009579_36390</name>
</gene>
<name>A0ABN1X238_9ACTN</name>
<dbReference type="EMBL" id="BAAAIH010000018">
    <property type="protein sequence ID" value="GAA1274204.1"/>
    <property type="molecule type" value="Genomic_DNA"/>
</dbReference>
<sequence length="118" mass="13042">MTNTRTDRENRELLRLTDATAALDQARSILRDGTPKPGNERLLALAYCMLTFGEMLKQASHGTVTQAYSGPISLRDKLAHVPHRKLNAEVLATSVERATSEILPLIQARIQDLSKTTS</sequence>
<organism evidence="1 2">
    <name type="scientific">Streptomyces javensis</name>
    <dbReference type="NCBI Taxonomy" id="114698"/>
    <lineage>
        <taxon>Bacteria</taxon>
        <taxon>Bacillati</taxon>
        <taxon>Actinomycetota</taxon>
        <taxon>Actinomycetes</taxon>
        <taxon>Kitasatosporales</taxon>
        <taxon>Streptomycetaceae</taxon>
        <taxon>Streptomyces</taxon>
        <taxon>Streptomyces violaceusniger group</taxon>
    </lineage>
</organism>
<keyword evidence="2" id="KW-1185">Reference proteome</keyword>
<reference evidence="1 2" key="1">
    <citation type="journal article" date="2019" name="Int. J. Syst. Evol. Microbiol.">
        <title>The Global Catalogue of Microorganisms (GCM) 10K type strain sequencing project: providing services to taxonomists for standard genome sequencing and annotation.</title>
        <authorList>
            <consortium name="The Broad Institute Genomics Platform"/>
            <consortium name="The Broad Institute Genome Sequencing Center for Infectious Disease"/>
            <person name="Wu L."/>
            <person name="Ma J."/>
        </authorList>
    </citation>
    <scope>NUCLEOTIDE SEQUENCE [LARGE SCALE GENOMIC DNA]</scope>
    <source>
        <strain evidence="1 2">JCM 11448</strain>
    </source>
</reference>
<evidence type="ECO:0008006" key="3">
    <source>
        <dbReference type="Google" id="ProtNLM"/>
    </source>
</evidence>